<gene>
    <name evidence="1" type="ORF">ABW02_15400</name>
</gene>
<comment type="caution">
    <text evidence="1">The sequence shown here is derived from an EMBL/GenBank/DDBJ whole genome shotgun (WGS) entry which is preliminary data.</text>
</comment>
<organism evidence="1 2">
    <name type="scientific">Niallia circulans</name>
    <name type="common">Bacillus circulans</name>
    <dbReference type="NCBI Taxonomy" id="1397"/>
    <lineage>
        <taxon>Bacteria</taxon>
        <taxon>Bacillati</taxon>
        <taxon>Bacillota</taxon>
        <taxon>Bacilli</taxon>
        <taxon>Bacillales</taxon>
        <taxon>Bacillaceae</taxon>
        <taxon>Niallia</taxon>
    </lineage>
</organism>
<proteinExistence type="predicted"/>
<accession>A0A0J1IHS9</accession>
<dbReference type="OrthoDB" id="2791974at2"/>
<dbReference type="RefSeq" id="WP_016205136.1">
    <property type="nucleotide sequence ID" value="NZ_JAPWCI010000070.1"/>
</dbReference>
<dbReference type="AlphaFoldDB" id="A0A0J1IHS9"/>
<dbReference type="InterPro" id="IPR027417">
    <property type="entry name" value="P-loop_NTPase"/>
</dbReference>
<dbReference type="EMBL" id="LDPH01000015">
    <property type="protein sequence ID" value="KLV25549.1"/>
    <property type="molecule type" value="Genomic_DNA"/>
</dbReference>
<evidence type="ECO:0000313" key="2">
    <source>
        <dbReference type="Proteomes" id="UP000036045"/>
    </source>
</evidence>
<protein>
    <recommendedName>
        <fullName evidence="3">AAA domain-containing protein</fullName>
    </recommendedName>
</protein>
<keyword evidence="2" id="KW-1185">Reference proteome</keyword>
<dbReference type="Gene3D" id="3.40.50.300">
    <property type="entry name" value="P-loop containing nucleotide triphosphate hydrolases"/>
    <property type="match status" value="1"/>
</dbReference>
<sequence>MEILIFSQNSIYKELIDKMDNLHAHMGNIDYSNKEKMDAVLLDGDSFDINNIGVVREKYPSIPMYFKPSQIKSEQFTKTITRLCAAYKVTLIHEYSTELQVVEYCINNLTNKDDYLSKRIIGIFGTHNGAGVSSTTLNLGRALSLKVKEKVLVLSLNSWDPADYFYLYQGQYLNDLKVDLNVKNLTINRLSEAIYYHDSFYHLAGNRDIKMQRFYKPYEIEHLIQTAQQLFDVILIDSGTHFDSALAAQAYLSSNMKFLVTNQEEKGYRGYYPYLYQQIIEPSGGKNDDFMLVINKFQPANALISEKKLEEELNMNRVVTIPDMKELGSIATFEKKLLYDFSDSSYNKPIDVLANVIIAEAKLTEKEDMKTHKDKKGFLSIFNR</sequence>
<evidence type="ECO:0000313" key="1">
    <source>
        <dbReference type="EMBL" id="KLV25549.1"/>
    </source>
</evidence>
<name>A0A0J1IHS9_NIACI</name>
<dbReference type="Proteomes" id="UP000036045">
    <property type="component" value="Unassembled WGS sequence"/>
</dbReference>
<evidence type="ECO:0008006" key="3">
    <source>
        <dbReference type="Google" id="ProtNLM"/>
    </source>
</evidence>
<dbReference type="PATRIC" id="fig|1397.4.peg.1264"/>
<dbReference type="SUPFAM" id="SSF52540">
    <property type="entry name" value="P-loop containing nucleoside triphosphate hydrolases"/>
    <property type="match status" value="1"/>
</dbReference>
<reference evidence="1 2" key="1">
    <citation type="submission" date="2015-05" db="EMBL/GenBank/DDBJ databases">
        <title>Whole genome sequence and identification of bacterial endophytes from Costus igneus.</title>
        <authorList>
            <person name="Lee Y.P."/>
            <person name="Gan H.M."/>
            <person name="Eng W."/>
            <person name="Wheatley M.S."/>
            <person name="Caraballo A."/>
            <person name="Polter S."/>
            <person name="Savka M.A."/>
            <person name="Hudson A.O."/>
        </authorList>
    </citation>
    <scope>NUCLEOTIDE SEQUENCE [LARGE SCALE GENOMIC DNA]</scope>
    <source>
        <strain evidence="1 2">RIT379</strain>
    </source>
</reference>